<evidence type="ECO:0000313" key="6">
    <source>
        <dbReference type="EMBL" id="KAK4884853.1"/>
    </source>
</evidence>
<feature type="region of interest" description="Disordered" evidence="3">
    <location>
        <begin position="300"/>
        <end position="462"/>
    </location>
</feature>
<feature type="compositionally biased region" description="Polar residues" evidence="3">
    <location>
        <begin position="353"/>
        <end position="385"/>
    </location>
</feature>
<feature type="compositionally biased region" description="Polar residues" evidence="3">
    <location>
        <begin position="419"/>
        <end position="431"/>
    </location>
</feature>
<dbReference type="PROSITE" id="PS00028">
    <property type="entry name" value="ZINC_FINGER_C2H2_1"/>
    <property type="match status" value="1"/>
</dbReference>
<comment type="caution">
    <text evidence="6">The sequence shown here is derived from an EMBL/GenBank/DDBJ whole genome shotgun (WGS) entry which is preliminary data.</text>
</comment>
<feature type="compositionally biased region" description="Polar residues" evidence="3">
    <location>
        <begin position="303"/>
        <end position="314"/>
    </location>
</feature>
<dbReference type="GO" id="GO:0008270">
    <property type="term" value="F:zinc ion binding"/>
    <property type="evidence" value="ECO:0007669"/>
    <property type="project" value="UniProtKB-KW"/>
</dbReference>
<dbReference type="Pfam" id="PF02257">
    <property type="entry name" value="RFX_DNA_binding"/>
    <property type="match status" value="1"/>
</dbReference>
<sequence>MSNRSYQSGVAKRKKAAEENQKIAKLPKLSQFFTPKVQEPAAPTSPDNAATSHHEELELSPAPVTKAATNPSTSTDFTAPETHRPTCAVLQPSLMEEPLDTETVSNDPAAWSLVTEEERIVWINKGPEFFHNRNCNEFIVSCHLNTMETAEPEQPVAWVDVENNSCKSKESQVENNVTSIEPPNCDNKQTDETEKTKETETPKSNGNENADLDSTLDWIPNEEVNESLDLRNDEKENLLHNINTSFVDALCEAEVEKNLTELEDKVKNMLEELEKSSNDTTENLVVELDLNDINNLREELDDLSSTNDEYTAETQPEAEGNESNEQCKENVEENTTEVDCDSNKSGDIENAESGPNESVESTFASTIETNENVTINQNESENTEAVENVEVRSSPPTASEIENSESEPSNEQSDEANEINPNISILESTLINGKETESSTSKTDTTTKEGAQQTTSTTTKSIEIQPATPDLIVREFCLQQDSLCNLVSATIESSLTVDTAQKEDQETSLVQHLLLSEPGITSFKVIEDIFKDVKNLSSTEYLLLYSKLNLVCTDINPSVLATAFDMKRRTKITENPKLNEKIQNITKAMLNRSSIDEVEKILKKMEAVNPNELLFLHTALPKGYKGIKDTLRITTICCRPIVSQTIMWLKTHYEEYAGVLTCKPDVFKGYQIFCEKNQIKPCGIPDFGKIIKRIFTKIFHRRQVVRGKTQYFYCGLRRRYQLPNPKLPSLSSKSEIKEIPYSSSGCCAVYVYMHNLKYRQLSMKDYLTSTTHEPTPKKQRPPKDPDFYKKGDFVNGKSILVHDPLELLSLSMNDNSQASTNDHVYVSRKEKAETRKEPAKVTTPVKEYKNTKPSSRSKGRILKTKFKQYRHPSIKNIMNTFKEVIVPYDLYNTNVNPVVKLNNKELYNWCAANIERFIDQISNINIVKNSDSSKLKVKYECCDKTLKVNQYYGEQLRDLKRELGNLEIAKYVGTNDYCVTYVYPAEQLPDLLQLNDRYKKKSLKKTLSRQSSKSVSKAANKMNRSKITSIFSAIKNKHTTIEKLLEKVDNITLPEEIVTRNIEPQVSLDSSEVTDWFEEKLNILKYQAANPEVDQINVEEHEVDLNSLCETEFSVLDGTVTTHENNLPATTENINLNVNRKRPLISVDEDEPLPLHKKTFHLSDIINGSGHKKTVIENKECKITELTCYFCLREFQNEKELQNHCDIHLRCRTCKRRLPNQKAMIDHLVKHCFMNNAKCAPNLILPRIDQVSLILNKYPGAFDPSYTPPINTSNQNTSIRFKASINRFPHSVLKFNNVNHSIEQILPAASTNENISNNRKGKTLQTYSKSQKSANFVRFTKPNTGEVSHYQITTNPFKNMNEVQNLQQSTSHLKSTISNNFNRIFLLSNNTSAPQPESSNVVYGLYLNNRTDRSSPICLNNYNRIGSDCALNTNPSCSLSESTNFMQIVETPNTSVPQPTYESTIMPENNLRSFEHQDHSYFQQPVYQLNNDVSTLNNGLLNGVPQQNLHSNSMYDMSYLNTINTETQPCVSSLVSTENKVESTNTSSTVPGQFRIRVKDIRELS</sequence>
<dbReference type="EMBL" id="JARPUR010000001">
    <property type="protein sequence ID" value="KAK4884853.1"/>
    <property type="molecule type" value="Genomic_DNA"/>
</dbReference>
<dbReference type="InterPro" id="IPR036388">
    <property type="entry name" value="WH-like_DNA-bd_sf"/>
</dbReference>
<feature type="domain" description="C2H2-type" evidence="4">
    <location>
        <begin position="1186"/>
        <end position="1213"/>
    </location>
</feature>
<evidence type="ECO:0000256" key="3">
    <source>
        <dbReference type="SAM" id="MobiDB-lite"/>
    </source>
</evidence>
<feature type="region of interest" description="Disordered" evidence="3">
    <location>
        <begin position="769"/>
        <end position="788"/>
    </location>
</feature>
<feature type="region of interest" description="Disordered" evidence="3">
    <location>
        <begin position="1"/>
        <end position="81"/>
    </location>
</feature>
<evidence type="ECO:0008006" key="8">
    <source>
        <dbReference type="Google" id="ProtNLM"/>
    </source>
</evidence>
<proteinExistence type="predicted"/>
<dbReference type="GO" id="GO:0000978">
    <property type="term" value="F:RNA polymerase II cis-regulatory region sequence-specific DNA binding"/>
    <property type="evidence" value="ECO:0007669"/>
    <property type="project" value="TreeGrafter"/>
</dbReference>
<dbReference type="Gene3D" id="1.10.10.10">
    <property type="entry name" value="Winged helix-like DNA-binding domain superfamily/Winged helix DNA-binding domain"/>
    <property type="match status" value="1"/>
</dbReference>
<dbReference type="SUPFAM" id="SSF46785">
    <property type="entry name" value="Winged helix' DNA-binding domain"/>
    <property type="match status" value="1"/>
</dbReference>
<feature type="compositionally biased region" description="Polar residues" evidence="3">
    <location>
        <begin position="450"/>
        <end position="462"/>
    </location>
</feature>
<gene>
    <name evidence="6" type="ORF">RN001_001124</name>
</gene>
<feature type="compositionally biased region" description="Polar residues" evidence="3">
    <location>
        <begin position="67"/>
        <end position="77"/>
    </location>
</feature>
<dbReference type="PROSITE" id="PS51526">
    <property type="entry name" value="RFX_DBD"/>
    <property type="match status" value="1"/>
</dbReference>
<keyword evidence="2" id="KW-0863">Zinc-finger</keyword>
<evidence type="ECO:0000256" key="2">
    <source>
        <dbReference type="PROSITE-ProRule" id="PRU00042"/>
    </source>
</evidence>
<reference evidence="7" key="1">
    <citation type="submission" date="2023-01" db="EMBL/GenBank/DDBJ databases">
        <title>Key to firefly adult light organ development and bioluminescence: homeobox transcription factors regulate luciferase expression and transportation to peroxisome.</title>
        <authorList>
            <person name="Fu X."/>
        </authorList>
    </citation>
    <scope>NUCLEOTIDE SEQUENCE [LARGE SCALE GENOMIC DNA]</scope>
</reference>
<protein>
    <recommendedName>
        <fullName evidence="8">RFX-type winged-helix domain-containing protein</fullName>
    </recommendedName>
</protein>
<dbReference type="InterPro" id="IPR039779">
    <property type="entry name" value="RFX-like"/>
</dbReference>
<evidence type="ECO:0000256" key="1">
    <source>
        <dbReference type="ARBA" id="ARBA00023125"/>
    </source>
</evidence>
<organism evidence="6 7">
    <name type="scientific">Aquatica leii</name>
    <dbReference type="NCBI Taxonomy" id="1421715"/>
    <lineage>
        <taxon>Eukaryota</taxon>
        <taxon>Metazoa</taxon>
        <taxon>Ecdysozoa</taxon>
        <taxon>Arthropoda</taxon>
        <taxon>Hexapoda</taxon>
        <taxon>Insecta</taxon>
        <taxon>Pterygota</taxon>
        <taxon>Neoptera</taxon>
        <taxon>Endopterygota</taxon>
        <taxon>Coleoptera</taxon>
        <taxon>Polyphaga</taxon>
        <taxon>Elateriformia</taxon>
        <taxon>Elateroidea</taxon>
        <taxon>Lampyridae</taxon>
        <taxon>Luciolinae</taxon>
        <taxon>Aquatica</taxon>
    </lineage>
</organism>
<dbReference type="InterPro" id="IPR036390">
    <property type="entry name" value="WH_DNA-bd_sf"/>
</dbReference>
<keyword evidence="2" id="KW-0479">Metal-binding</keyword>
<evidence type="ECO:0000259" key="4">
    <source>
        <dbReference type="PROSITE" id="PS50157"/>
    </source>
</evidence>
<dbReference type="InterPro" id="IPR003150">
    <property type="entry name" value="DNA-bd_RFX"/>
</dbReference>
<dbReference type="InterPro" id="IPR013087">
    <property type="entry name" value="Znf_C2H2_type"/>
</dbReference>
<feature type="region of interest" description="Disordered" evidence="3">
    <location>
        <begin position="170"/>
        <end position="215"/>
    </location>
</feature>
<dbReference type="PROSITE" id="PS50157">
    <property type="entry name" value="ZINC_FINGER_C2H2_2"/>
    <property type="match status" value="1"/>
</dbReference>
<evidence type="ECO:0000259" key="5">
    <source>
        <dbReference type="PROSITE" id="PS51526"/>
    </source>
</evidence>
<feature type="compositionally biased region" description="Basic and acidic residues" evidence="3">
    <location>
        <begin position="188"/>
        <end position="201"/>
    </location>
</feature>
<evidence type="ECO:0000313" key="7">
    <source>
        <dbReference type="Proteomes" id="UP001353858"/>
    </source>
</evidence>
<dbReference type="SMART" id="SM00355">
    <property type="entry name" value="ZnF_C2H2"/>
    <property type="match status" value="2"/>
</dbReference>
<dbReference type="GO" id="GO:0000981">
    <property type="term" value="F:DNA-binding transcription factor activity, RNA polymerase II-specific"/>
    <property type="evidence" value="ECO:0007669"/>
    <property type="project" value="TreeGrafter"/>
</dbReference>
<name>A0AAN7QMF8_9COLE</name>
<dbReference type="PANTHER" id="PTHR12619:SF21">
    <property type="entry name" value="RFX-TYPE WINGED-HELIX DOMAIN-CONTAINING PROTEIN"/>
    <property type="match status" value="1"/>
</dbReference>
<keyword evidence="1" id="KW-0238">DNA-binding</keyword>
<feature type="domain" description="RFX-type winged-helix" evidence="5">
    <location>
        <begin position="645"/>
        <end position="720"/>
    </location>
</feature>
<keyword evidence="2" id="KW-0862">Zinc</keyword>
<dbReference type="Proteomes" id="UP001353858">
    <property type="component" value="Unassembled WGS sequence"/>
</dbReference>
<dbReference type="PANTHER" id="PTHR12619">
    <property type="entry name" value="RFX TRANSCRIPTION FACTOR FAMILY"/>
    <property type="match status" value="1"/>
</dbReference>
<accession>A0AAN7QMF8</accession>
<keyword evidence="7" id="KW-1185">Reference proteome</keyword>